<name>A0ABZ1C6B2_9BACT</name>
<dbReference type="InterPro" id="IPR041215">
    <property type="entry name" value="FlgO_dom"/>
</dbReference>
<dbReference type="RefSeq" id="WP_221029397.1">
    <property type="nucleotide sequence ID" value="NZ_CP139781.1"/>
</dbReference>
<feature type="domain" description="FlgO" evidence="2">
    <location>
        <begin position="34"/>
        <end position="162"/>
    </location>
</feature>
<dbReference type="EMBL" id="CP139781">
    <property type="protein sequence ID" value="WRQ87190.1"/>
    <property type="molecule type" value="Genomic_DNA"/>
</dbReference>
<dbReference type="Pfam" id="PF17680">
    <property type="entry name" value="FlgO"/>
    <property type="match status" value="1"/>
</dbReference>
<gene>
    <name evidence="3" type="ORF">K1X11_020450</name>
</gene>
<protein>
    <submittedName>
        <fullName evidence="3">FlgO family outer membrane protein</fullName>
    </submittedName>
</protein>
<proteinExistence type="predicted"/>
<evidence type="ECO:0000256" key="1">
    <source>
        <dbReference type="SAM" id="SignalP"/>
    </source>
</evidence>
<keyword evidence="1" id="KW-0732">Signal</keyword>
<accession>A0ABZ1C6B2</accession>
<evidence type="ECO:0000313" key="4">
    <source>
        <dbReference type="Proteomes" id="UP000738431"/>
    </source>
</evidence>
<feature type="signal peptide" evidence="1">
    <location>
        <begin position="1"/>
        <end position="26"/>
    </location>
</feature>
<feature type="chain" id="PRO_5047117328" evidence="1">
    <location>
        <begin position="27"/>
        <end position="325"/>
    </location>
</feature>
<evidence type="ECO:0000313" key="3">
    <source>
        <dbReference type="EMBL" id="WRQ87190.1"/>
    </source>
</evidence>
<reference evidence="3 4" key="2">
    <citation type="submission" date="2023-12" db="EMBL/GenBank/DDBJ databases">
        <title>Description of an unclassified Opitutus bacterium of Verrucomicrobiota.</title>
        <authorList>
            <person name="Zhang D.-F."/>
        </authorList>
    </citation>
    <scope>NUCLEOTIDE SEQUENCE [LARGE SCALE GENOMIC DNA]</scope>
    <source>
        <strain evidence="3 4">WL0086</strain>
    </source>
</reference>
<dbReference type="Proteomes" id="UP000738431">
    <property type="component" value="Chromosome"/>
</dbReference>
<sequence length="325" mass="35248">MKLTSYLGRTMAAAWACVILTQSLHADFESGIADLATQITTNLEAEGKQRVAVLEFADLNGDVSHFGQFLAEELITQLFVVSPGKFDVVERRQLTQVMAEHKLGATGLLNPDTIKQLGQFLAVDAVVTGSIVDLGNDIKINARLISVETAKIFSVSQVRIPKVGTVADLLAKSAGQTTVGDPPLLQERQQKLKPPPAPTGAITTRDIRFELLSVTKSGDSIKAQLRITALKEDLRLKIYGTYNSSFSRIIDPFGNVARAKQSQLGSKDASTYATSDLIREISTAASLVFPATEQPSEYLQVLEVSCESGNVRFPVQFRNVPVTVE</sequence>
<dbReference type="Gene3D" id="3.40.50.10610">
    <property type="entry name" value="ABC-type transport auxiliary lipoprotein component"/>
    <property type="match status" value="1"/>
</dbReference>
<evidence type="ECO:0000259" key="2">
    <source>
        <dbReference type="Pfam" id="PF17680"/>
    </source>
</evidence>
<reference evidence="3 4" key="1">
    <citation type="submission" date="2021-08" db="EMBL/GenBank/DDBJ databases">
        <authorList>
            <person name="Zhang D."/>
            <person name="Zhang A."/>
            <person name="Wang L."/>
        </authorList>
    </citation>
    <scope>NUCLEOTIDE SEQUENCE [LARGE SCALE GENOMIC DNA]</scope>
    <source>
        <strain evidence="3 4">WL0086</strain>
    </source>
</reference>
<organism evidence="3 4">
    <name type="scientific">Actomonas aquatica</name>
    <dbReference type="NCBI Taxonomy" id="2866162"/>
    <lineage>
        <taxon>Bacteria</taxon>
        <taxon>Pseudomonadati</taxon>
        <taxon>Verrucomicrobiota</taxon>
        <taxon>Opitutia</taxon>
        <taxon>Opitutales</taxon>
        <taxon>Opitutaceae</taxon>
        <taxon>Actomonas</taxon>
    </lineage>
</organism>
<keyword evidence="4" id="KW-1185">Reference proteome</keyword>